<evidence type="ECO:0000313" key="2">
    <source>
        <dbReference type="Proteomes" id="UP000189670"/>
    </source>
</evidence>
<accession>A0A1V1PBN3</accession>
<evidence type="ECO:0000313" key="1">
    <source>
        <dbReference type="EMBL" id="ETR72105.1"/>
    </source>
</evidence>
<organism evidence="1 2">
    <name type="scientific">Candidatus Magnetoglobus multicellularis str. Araruama</name>
    <dbReference type="NCBI Taxonomy" id="890399"/>
    <lineage>
        <taxon>Bacteria</taxon>
        <taxon>Pseudomonadati</taxon>
        <taxon>Thermodesulfobacteriota</taxon>
        <taxon>Desulfobacteria</taxon>
        <taxon>Desulfobacterales</taxon>
        <taxon>Desulfobacteraceae</taxon>
        <taxon>Candidatus Magnetoglobus</taxon>
    </lineage>
</organism>
<name>A0A1V1PBN3_9BACT</name>
<sequence length="814" mass="92833">MIEKHMIDLGKRLTSRDQLLIYFSGHCQMDEKGNTFWIPANGDASQKNGFNHSYLINTLIKRNLNDIRHIVIISEGYFSKHLFQEQNMPPLISKSLYKQWLNKKSYLKSREIFTLNDRFWGQNTKTNGLGLFAYYLTEALKNIDKRRISLSDALLNSDLIHGPIGAITGINVAYGRLKNTLDQGGQFVLEKAKVLPKVTISHCQTNPQIGYVGDPFVISCHTSDAAARVSIKMDGRFYDMTGINNVWKYHTHVNNPDKTYFYVRPYNKEKVKGPEYKGFVETVSHTPAICNLVSSRVSPTKGRLGKIFHFYAKSDIPTNHVDLYINGQKHAMKGTGTNWSFSKKIEAIGKSYFTMVTSNTSGAIGQMQQGFLETLVPPVNVTKSKVKPEYGYIGDTFVFTCVTDRSAKEVFIEINGETYAMKGFSRDWIFKIQLDQPGLVEYEMVALNEMKEKGDRQSGNFSISRKPLSIPDVVDISILPQTIYKGESFLIKAETSASSRMVYIDINNQKDIFKGNETQWFYKTRIHKPQNVSFRVLAKNHRGMQGLAKDRMVRINEIPFNTIKIIHSEVTPKKCDVGSDVFFHVLTDKPAKKVHLVLNNDQLPMNGQDQEWQLTQNIDLMGTLYFAIIPINSHNVKGISYVDHIEITPGNPKVDWIRITPEKPSQNEPVTVHARTDKPAQRMILYMDNISYPMNSANRDFYFKHTFVSPGIYHFILKPYNLKNDPGTSKKGSIKVFEPDSPVPQIVSVNIKPMETGFFLHEKLLFSAITDVPAKKTQLILNDTTIEMNGVKKCLASCSFEHQNRSEYLYYHCF</sequence>
<dbReference type="Proteomes" id="UP000189670">
    <property type="component" value="Unassembled WGS sequence"/>
</dbReference>
<dbReference type="AlphaFoldDB" id="A0A1V1PBN3"/>
<gene>
    <name evidence="1" type="ORF">OMM_07713</name>
</gene>
<reference evidence="2" key="1">
    <citation type="submission" date="2012-11" db="EMBL/GenBank/DDBJ databases">
        <authorList>
            <person name="Lucero-Rivera Y.E."/>
            <person name="Tovar-Ramirez D."/>
        </authorList>
    </citation>
    <scope>NUCLEOTIDE SEQUENCE [LARGE SCALE GENOMIC DNA]</scope>
    <source>
        <strain evidence="2">Araruama</strain>
    </source>
</reference>
<proteinExistence type="predicted"/>
<comment type="caution">
    <text evidence="1">The sequence shown here is derived from an EMBL/GenBank/DDBJ whole genome shotgun (WGS) entry which is preliminary data.</text>
</comment>
<protein>
    <submittedName>
        <fullName evidence="1">Uncharacterized protein</fullName>
    </submittedName>
</protein>
<dbReference type="EMBL" id="ATBP01000183">
    <property type="protein sequence ID" value="ETR72105.1"/>
    <property type="molecule type" value="Genomic_DNA"/>
</dbReference>